<evidence type="ECO:0000259" key="3">
    <source>
        <dbReference type="Pfam" id="PF01464"/>
    </source>
</evidence>
<accession>S9Q9F1</accession>
<gene>
    <name evidence="4" type="ORF">Salmuc_03323</name>
</gene>
<reference evidence="5" key="1">
    <citation type="journal article" date="2014" name="Stand. Genomic Sci.">
        <title>Genome sequence of the exopolysaccharide-producing Salipiger mucosus type strain (DSM 16094(T)), a moderately halophilic member of the Roseobacter clade.</title>
        <authorList>
            <person name="Riedel T."/>
            <person name="Spring S."/>
            <person name="Fiebig A."/>
            <person name="Petersen J."/>
            <person name="Kyrpides N.C."/>
            <person name="Goker M."/>
            <person name="Klenk H.P."/>
        </authorList>
    </citation>
    <scope>NUCLEOTIDE SEQUENCE [LARGE SCALE GENOMIC DNA]</scope>
    <source>
        <strain evidence="5">DSM 16094</strain>
    </source>
</reference>
<comment type="similarity">
    <text evidence="1">Belongs to the virb1 family.</text>
</comment>
<dbReference type="SUPFAM" id="SSF53955">
    <property type="entry name" value="Lysozyme-like"/>
    <property type="match status" value="1"/>
</dbReference>
<keyword evidence="5" id="KW-1185">Reference proteome</keyword>
<name>S9Q9F1_9RHOB</name>
<dbReference type="CDD" id="cd13400">
    <property type="entry name" value="LT_IagB-like"/>
    <property type="match status" value="1"/>
</dbReference>
<dbReference type="RefSeq" id="WP_021120725.1">
    <property type="nucleotide sequence ID" value="NZ_KE557281.1"/>
</dbReference>
<dbReference type="Gene3D" id="1.10.530.10">
    <property type="match status" value="1"/>
</dbReference>
<dbReference type="InterPro" id="IPR023346">
    <property type="entry name" value="Lysozyme-like_dom_sf"/>
</dbReference>
<feature type="chain" id="PRO_5004554790" evidence="2">
    <location>
        <begin position="17"/>
        <end position="268"/>
    </location>
</feature>
<dbReference type="STRING" id="1123237.Salmuc_03323"/>
<keyword evidence="2" id="KW-0732">Signal</keyword>
<dbReference type="OrthoDB" id="5945995at2"/>
<dbReference type="AlphaFoldDB" id="S9Q9F1"/>
<evidence type="ECO:0000313" key="4">
    <source>
        <dbReference type="EMBL" id="EPX78001.1"/>
    </source>
</evidence>
<comment type="caution">
    <text evidence="4">The sequence shown here is derived from an EMBL/GenBank/DDBJ whole genome shotgun (WGS) entry which is preliminary data.</text>
</comment>
<proteinExistence type="inferred from homology"/>
<feature type="domain" description="Transglycosylase SLT" evidence="3">
    <location>
        <begin position="113"/>
        <end position="181"/>
    </location>
</feature>
<dbReference type="HOGENOM" id="CLU_063182_0_0_5"/>
<evidence type="ECO:0000256" key="1">
    <source>
        <dbReference type="ARBA" id="ARBA00009387"/>
    </source>
</evidence>
<sequence>MRSALLALSLSVSALAVPAVSAPGGWSWLSNEGNETTNGQMRPKAVGQADEDVCAAHIKSAQNRYGIPNDILLGIGLQETGQKADHGKLAPWPWSANAAGRGRWFDNKDDSLEWVRHQLDSGTDSVDVGCMQINLRWHPEAFNSLEDAFDPASNVDYAARLLVRLRKQVGSWELAAGSYHSFTPKYRQRYLGSLRNKFRYIERNATHYDRIAQATSRPDPGRQVDQATVQQNASGPLWNAALSDGGSAREDGDGSLYSSGAISPLFVN</sequence>
<organism evidence="4 5">
    <name type="scientific">Salipiger mucosus DSM 16094</name>
    <dbReference type="NCBI Taxonomy" id="1123237"/>
    <lineage>
        <taxon>Bacteria</taxon>
        <taxon>Pseudomonadati</taxon>
        <taxon>Pseudomonadota</taxon>
        <taxon>Alphaproteobacteria</taxon>
        <taxon>Rhodobacterales</taxon>
        <taxon>Roseobacteraceae</taxon>
        <taxon>Salipiger</taxon>
    </lineage>
</organism>
<protein>
    <submittedName>
        <fullName evidence="4">Soluble lytic murein transglycosylase</fullName>
    </submittedName>
</protein>
<evidence type="ECO:0000313" key="5">
    <source>
        <dbReference type="Proteomes" id="UP000015347"/>
    </source>
</evidence>
<dbReference type="Proteomes" id="UP000015347">
    <property type="component" value="Unassembled WGS sequence"/>
</dbReference>
<evidence type="ECO:0000256" key="2">
    <source>
        <dbReference type="SAM" id="SignalP"/>
    </source>
</evidence>
<feature type="signal peptide" evidence="2">
    <location>
        <begin position="1"/>
        <end position="16"/>
    </location>
</feature>
<dbReference type="EMBL" id="APVH01000042">
    <property type="protein sequence ID" value="EPX78001.1"/>
    <property type="molecule type" value="Genomic_DNA"/>
</dbReference>
<dbReference type="eggNOG" id="COG0741">
    <property type="taxonomic scope" value="Bacteria"/>
</dbReference>
<dbReference type="Pfam" id="PF01464">
    <property type="entry name" value="SLT"/>
    <property type="match status" value="1"/>
</dbReference>
<dbReference type="InterPro" id="IPR008258">
    <property type="entry name" value="Transglycosylase_SLT_dom_1"/>
</dbReference>